<name>A0ABN2UB66_9MICC</name>
<dbReference type="InterPro" id="IPR014729">
    <property type="entry name" value="Rossmann-like_a/b/a_fold"/>
</dbReference>
<evidence type="ECO:0008006" key="3">
    <source>
        <dbReference type="Google" id="ProtNLM"/>
    </source>
</evidence>
<protein>
    <recommendedName>
        <fullName evidence="3">Asparagine synthase</fullName>
    </recommendedName>
</protein>
<keyword evidence="2" id="KW-1185">Reference proteome</keyword>
<proteinExistence type="predicted"/>
<comment type="caution">
    <text evidence="1">The sequence shown here is derived from an EMBL/GenBank/DDBJ whole genome shotgun (WGS) entry which is preliminary data.</text>
</comment>
<evidence type="ECO:0000313" key="1">
    <source>
        <dbReference type="EMBL" id="GAA2031968.1"/>
    </source>
</evidence>
<organism evidence="1 2">
    <name type="scientific">Yaniella flava</name>
    <dbReference type="NCBI Taxonomy" id="287930"/>
    <lineage>
        <taxon>Bacteria</taxon>
        <taxon>Bacillati</taxon>
        <taxon>Actinomycetota</taxon>
        <taxon>Actinomycetes</taxon>
        <taxon>Micrococcales</taxon>
        <taxon>Micrococcaceae</taxon>
        <taxon>Yaniella</taxon>
    </lineage>
</organism>
<reference evidence="2" key="1">
    <citation type="journal article" date="2019" name="Int. J. Syst. Evol. Microbiol.">
        <title>The Global Catalogue of Microorganisms (GCM) 10K type strain sequencing project: providing services to taxonomists for standard genome sequencing and annotation.</title>
        <authorList>
            <consortium name="The Broad Institute Genomics Platform"/>
            <consortium name="The Broad Institute Genome Sequencing Center for Infectious Disease"/>
            <person name="Wu L."/>
            <person name="Ma J."/>
        </authorList>
    </citation>
    <scope>NUCLEOTIDE SEQUENCE [LARGE SCALE GENOMIC DNA]</scope>
    <source>
        <strain evidence="2">JCM 13595</strain>
    </source>
</reference>
<dbReference type="SUPFAM" id="SSF52402">
    <property type="entry name" value="Adenine nucleotide alpha hydrolases-like"/>
    <property type="match status" value="1"/>
</dbReference>
<accession>A0ABN2UB66</accession>
<gene>
    <name evidence="1" type="ORF">GCM10009720_10290</name>
</gene>
<dbReference type="RefSeq" id="WP_343956535.1">
    <property type="nucleotide sequence ID" value="NZ_BAAAMN010000016.1"/>
</dbReference>
<dbReference type="EMBL" id="BAAAMN010000016">
    <property type="protein sequence ID" value="GAA2031968.1"/>
    <property type="molecule type" value="Genomic_DNA"/>
</dbReference>
<sequence>MVTPTWTRLYARGFFLSSEPVAIFEELAHYRWYDLAGDVLFADEITEVGIAYKGDDWLVTIGKLLPLSTGAIDPRAATIADDLLELFQRDGFTGTERALYDIGGRHAVLLKSKGRIIAYNDAAGHRTVYFNQAQQRIASHFDMLQLLTSTPTSSCPFDSERPATSPDGLWDVTGNPDIKALLPNHRLHLHDGSQPRFGLMNPNPYKNVDWAEKVETIHQLWDEQLQQLFAMAPQHRLGISLSGGLDSRTVLAHMRPYLDNVTAFTYTASNVKTGKTPTSFWQRTMVTDHNVLMQLADHLPKDFHVLVKPRTPNLTADDIAVMERNAMRNHGQPMVRMYKDIFPNVNSIHVRGNFVEMGRLIRGQLDIPGRKDRLAPVLSEVVRRRKPDVEAFAPFFWNKVDQFQYDLLHDDVEYTDTYHWENRSSRWYAEIANETDMVFDSIVPVNARRIYEILLSPRRDVRPGAQLQVDLIHRAWPELLAYGFNDEKDRYTTTVRKQLLEQQA</sequence>
<evidence type="ECO:0000313" key="2">
    <source>
        <dbReference type="Proteomes" id="UP001501461"/>
    </source>
</evidence>
<dbReference type="Proteomes" id="UP001501461">
    <property type="component" value="Unassembled WGS sequence"/>
</dbReference>
<dbReference type="Gene3D" id="3.40.50.620">
    <property type="entry name" value="HUPs"/>
    <property type="match status" value="1"/>
</dbReference>